<dbReference type="OrthoDB" id="5140481at2"/>
<accession>A0A840XLZ8</accession>
<dbReference type="AlphaFoldDB" id="A0A840XLZ8"/>
<dbReference type="InterPro" id="IPR048708">
    <property type="entry name" value="VapB45-like_HTH"/>
</dbReference>
<dbReference type="Gene3D" id="1.10.10.10">
    <property type="entry name" value="Winged helix-like DNA-binding domain superfamily/Winged helix DNA-binding domain"/>
    <property type="match status" value="1"/>
</dbReference>
<reference evidence="2 3" key="1">
    <citation type="submission" date="2020-08" db="EMBL/GenBank/DDBJ databases">
        <title>Sequencing the genomes of 1000 actinobacteria strains.</title>
        <authorList>
            <person name="Klenk H.-P."/>
        </authorList>
    </citation>
    <scope>NUCLEOTIDE SEQUENCE [LARGE SCALE GENOMIC DNA]</scope>
    <source>
        <strain evidence="2 3">DSM 23889</strain>
    </source>
</reference>
<evidence type="ECO:0000313" key="3">
    <source>
        <dbReference type="Proteomes" id="UP000552883"/>
    </source>
</evidence>
<evidence type="ECO:0000259" key="1">
    <source>
        <dbReference type="Pfam" id="PF21321"/>
    </source>
</evidence>
<comment type="caution">
    <text evidence="2">The sequence shown here is derived from an EMBL/GenBank/DDBJ whole genome shotgun (WGS) entry which is preliminary data.</text>
</comment>
<name>A0A840XLZ8_9MICO</name>
<dbReference type="Pfam" id="PF04255">
    <property type="entry name" value="DUF433"/>
    <property type="match status" value="1"/>
</dbReference>
<dbReference type="Proteomes" id="UP000552883">
    <property type="component" value="Unassembled WGS sequence"/>
</dbReference>
<evidence type="ECO:0000313" key="2">
    <source>
        <dbReference type="EMBL" id="MBB5616929.1"/>
    </source>
</evidence>
<dbReference type="Pfam" id="PF21321">
    <property type="entry name" value="HTH_66"/>
    <property type="match status" value="1"/>
</dbReference>
<gene>
    <name evidence="2" type="ORF">BJ959_000425</name>
</gene>
<dbReference type="RefSeq" id="WP_153980925.1">
    <property type="nucleotide sequence ID" value="NZ_BAAANZ010000022.1"/>
</dbReference>
<organism evidence="2 3">
    <name type="scientific">Microcella frigidaquae</name>
    <dbReference type="NCBI Taxonomy" id="424758"/>
    <lineage>
        <taxon>Bacteria</taxon>
        <taxon>Bacillati</taxon>
        <taxon>Actinomycetota</taxon>
        <taxon>Actinomycetes</taxon>
        <taxon>Micrococcales</taxon>
        <taxon>Microbacteriaceae</taxon>
        <taxon>Microcella</taxon>
    </lineage>
</organism>
<proteinExistence type="predicted"/>
<dbReference type="InterPro" id="IPR007367">
    <property type="entry name" value="DUF433"/>
</dbReference>
<protein>
    <submittedName>
        <fullName evidence="2">Uncharacterized protein (DUF433 family)</fullName>
    </submittedName>
</protein>
<dbReference type="InterPro" id="IPR036388">
    <property type="entry name" value="WH-like_DNA-bd_sf"/>
</dbReference>
<dbReference type="EMBL" id="JACHBS010000001">
    <property type="protein sequence ID" value="MBB5616929.1"/>
    <property type="molecule type" value="Genomic_DNA"/>
</dbReference>
<keyword evidence="3" id="KW-1185">Reference proteome</keyword>
<dbReference type="SUPFAM" id="SSF46689">
    <property type="entry name" value="Homeodomain-like"/>
    <property type="match status" value="1"/>
</dbReference>
<dbReference type="InterPro" id="IPR009057">
    <property type="entry name" value="Homeodomain-like_sf"/>
</dbReference>
<sequence length="221" mass="24252">MDTLYLTPLYTQTEATRLIGMPQSTFNTWASGYSTPAGTRMPSFITTSRPGRGYTVPFVGLAEAWIVRAFTRAGVPVSRIRPALETLRTEIGVEHALASDRLKTDGAEILWDLRRNDGMFDDNRLVVLRNGQASFGEIVREHLKRVDYRDGFIAHLSILRADGADITIDPHINFGQPTLSNFGVRVGDVIDRISAGESIAEVAADFSLPTETVSRLALSAA</sequence>
<feature type="domain" description="Putative antitoxin VapB45-like DNA-binding HTH" evidence="1">
    <location>
        <begin position="8"/>
        <end position="84"/>
    </location>
</feature>